<dbReference type="SMART" id="SM00360">
    <property type="entry name" value="RRM"/>
    <property type="match status" value="1"/>
</dbReference>
<dbReference type="SUPFAM" id="SSF54928">
    <property type="entry name" value="RNA-binding domain, RBD"/>
    <property type="match status" value="1"/>
</dbReference>
<dbReference type="RefSeq" id="XP_030759053.1">
    <property type="nucleotide sequence ID" value="XM_030903193.1"/>
</dbReference>
<dbReference type="GO" id="GO:0005730">
    <property type="term" value="C:nucleolus"/>
    <property type="evidence" value="ECO:0007669"/>
    <property type="project" value="UniProtKB-SubCell"/>
</dbReference>
<gene>
    <name evidence="8" type="primary">LOC115884571</name>
</gene>
<dbReference type="GO" id="GO:0003723">
    <property type="term" value="F:RNA binding"/>
    <property type="evidence" value="ECO:0007669"/>
    <property type="project" value="UniProtKB-UniRule"/>
</dbReference>
<reference evidence="8" key="1">
    <citation type="submission" date="2025-08" db="UniProtKB">
        <authorList>
            <consortium name="RefSeq"/>
        </authorList>
    </citation>
    <scope>IDENTIFICATION</scope>
    <source>
        <tissue evidence="8">Gonads</tissue>
    </source>
</reference>
<sequence>MSKRKSAEVIALNKDEQKKVSKQTKKIKKAIQEGNISVKDKKKELKIKAEQNRGLIYIGHIPHGFYEEEMKEYFKQFGRVTNVKVCRSRTTGNSKGYGYIEFAHPEVAKIAADTMNNYVMFKKRIVTEFVPFEKRPKGLFYGKSSSKDNTSVKTRRGKQKYTKNKVLDDQTVVKKQRKTLKRVQSKLKKLKELGIQCDIKPVGIDNTSLGETLIKKSEDDSDSEVEFKRPDAKKLKSQNGSKTSINRLQSERAVLTKSLDSVKKILSKKSITKTQTEETQTDLPKKKQTRNIKKTIKKEKKPLPLNKETVKRIARELIRKKGNPLLHLVSNKSIKKKS</sequence>
<evidence type="ECO:0000313" key="8">
    <source>
        <dbReference type="RefSeq" id="XP_030759053.1"/>
    </source>
</evidence>
<keyword evidence="3" id="KW-0539">Nucleus</keyword>
<organism evidence="7 8">
    <name type="scientific">Sitophilus oryzae</name>
    <name type="common">Rice weevil</name>
    <name type="synonym">Curculio oryzae</name>
    <dbReference type="NCBI Taxonomy" id="7048"/>
    <lineage>
        <taxon>Eukaryota</taxon>
        <taxon>Metazoa</taxon>
        <taxon>Ecdysozoa</taxon>
        <taxon>Arthropoda</taxon>
        <taxon>Hexapoda</taxon>
        <taxon>Insecta</taxon>
        <taxon>Pterygota</taxon>
        <taxon>Neoptera</taxon>
        <taxon>Endopterygota</taxon>
        <taxon>Coleoptera</taxon>
        <taxon>Polyphaga</taxon>
        <taxon>Cucujiformia</taxon>
        <taxon>Curculionidae</taxon>
        <taxon>Dryophthorinae</taxon>
        <taxon>Sitophilus</taxon>
    </lineage>
</organism>
<dbReference type="AlphaFoldDB" id="A0A6J2Y5G0"/>
<dbReference type="GeneID" id="115884571"/>
<dbReference type="OrthoDB" id="21467at2759"/>
<name>A0A6J2Y5G0_SITOR</name>
<accession>A0A6J2Y5G0</accession>
<dbReference type="CDD" id="cd12307">
    <property type="entry name" value="RRM_NIFK_like"/>
    <property type="match status" value="1"/>
</dbReference>
<protein>
    <submittedName>
        <fullName evidence="8">MKI67 FHA domain-interacting nucleolar phosphoprotein-like</fullName>
    </submittedName>
</protein>
<dbReference type="KEGG" id="soy:115884571"/>
<dbReference type="Proteomes" id="UP000504635">
    <property type="component" value="Unplaced"/>
</dbReference>
<dbReference type="InterPro" id="IPR035979">
    <property type="entry name" value="RBD_domain_sf"/>
</dbReference>
<evidence type="ECO:0000313" key="7">
    <source>
        <dbReference type="Proteomes" id="UP000504635"/>
    </source>
</evidence>
<dbReference type="Gene3D" id="3.30.70.330">
    <property type="match status" value="1"/>
</dbReference>
<evidence type="ECO:0000256" key="5">
    <source>
        <dbReference type="SAM" id="MobiDB-lite"/>
    </source>
</evidence>
<dbReference type="InterPro" id="IPR012677">
    <property type="entry name" value="Nucleotide-bd_a/b_plait_sf"/>
</dbReference>
<feature type="compositionally biased region" description="Basic and acidic residues" evidence="5">
    <location>
        <begin position="225"/>
        <end position="234"/>
    </location>
</feature>
<evidence type="ECO:0000256" key="1">
    <source>
        <dbReference type="ARBA" id="ARBA00004604"/>
    </source>
</evidence>
<feature type="domain" description="RRM" evidence="6">
    <location>
        <begin position="54"/>
        <end position="132"/>
    </location>
</feature>
<dbReference type="InterPro" id="IPR000504">
    <property type="entry name" value="RRM_dom"/>
</dbReference>
<dbReference type="InParanoid" id="A0A6J2Y5G0"/>
<feature type="compositionally biased region" description="Polar residues" evidence="5">
    <location>
        <begin position="237"/>
        <end position="248"/>
    </location>
</feature>
<dbReference type="PROSITE" id="PS50102">
    <property type="entry name" value="RRM"/>
    <property type="match status" value="1"/>
</dbReference>
<evidence type="ECO:0000256" key="4">
    <source>
        <dbReference type="PROSITE-ProRule" id="PRU00176"/>
    </source>
</evidence>
<evidence type="ECO:0000259" key="6">
    <source>
        <dbReference type="PROSITE" id="PS50102"/>
    </source>
</evidence>
<comment type="subcellular location">
    <subcellularLocation>
        <location evidence="1">Nucleus</location>
        <location evidence="1">Nucleolus</location>
    </subcellularLocation>
</comment>
<evidence type="ECO:0000256" key="3">
    <source>
        <dbReference type="ARBA" id="ARBA00023242"/>
    </source>
</evidence>
<feature type="region of interest" description="Disordered" evidence="5">
    <location>
        <begin position="270"/>
        <end position="307"/>
    </location>
</feature>
<feature type="compositionally biased region" description="Basic residues" evidence="5">
    <location>
        <begin position="286"/>
        <end position="300"/>
    </location>
</feature>
<keyword evidence="2 4" id="KW-0694">RNA-binding</keyword>
<evidence type="ECO:0000256" key="2">
    <source>
        <dbReference type="ARBA" id="ARBA00022884"/>
    </source>
</evidence>
<dbReference type="FunCoup" id="A0A6J2Y5G0">
    <property type="interactions" value="1322"/>
</dbReference>
<keyword evidence="7" id="KW-1185">Reference proteome</keyword>
<feature type="region of interest" description="Disordered" evidence="5">
    <location>
        <begin position="220"/>
        <end position="248"/>
    </location>
</feature>
<dbReference type="Pfam" id="PF00076">
    <property type="entry name" value="RRM_1"/>
    <property type="match status" value="1"/>
</dbReference>
<proteinExistence type="predicted"/>
<dbReference type="PANTHER" id="PTHR46754">
    <property type="entry name" value="MKI67 FHA DOMAIN-INTERACTING NUCLEOLAR PHOSPHOPROTEIN"/>
    <property type="match status" value="1"/>
</dbReference>